<proteinExistence type="inferred from homology"/>
<feature type="transmembrane region" description="Helical" evidence="2">
    <location>
        <begin position="15"/>
        <end position="32"/>
    </location>
</feature>
<dbReference type="PANTHER" id="PTHR10686">
    <property type="entry name" value="FOLATE TRANSPORTER"/>
    <property type="match status" value="1"/>
</dbReference>
<keyword evidence="2" id="KW-0472">Membrane</keyword>
<evidence type="ECO:0000256" key="1">
    <source>
        <dbReference type="ARBA" id="ARBA00005773"/>
    </source>
</evidence>
<organism evidence="3 4">
    <name type="scientific">Octopus vulgaris</name>
    <name type="common">Common octopus</name>
    <dbReference type="NCBI Taxonomy" id="6645"/>
    <lineage>
        <taxon>Eukaryota</taxon>
        <taxon>Metazoa</taxon>
        <taxon>Spiralia</taxon>
        <taxon>Lophotrochozoa</taxon>
        <taxon>Mollusca</taxon>
        <taxon>Cephalopoda</taxon>
        <taxon>Coleoidea</taxon>
        <taxon>Octopodiformes</taxon>
        <taxon>Octopoda</taxon>
        <taxon>Incirrata</taxon>
        <taxon>Octopodidae</taxon>
        <taxon>Octopus</taxon>
    </lineage>
</organism>
<reference evidence="3" key="1">
    <citation type="submission" date="2023-08" db="EMBL/GenBank/DDBJ databases">
        <authorList>
            <person name="Alioto T."/>
            <person name="Alioto T."/>
            <person name="Gomez Garrido J."/>
        </authorList>
    </citation>
    <scope>NUCLEOTIDE SEQUENCE</scope>
</reference>
<dbReference type="PANTHER" id="PTHR10686:SF18">
    <property type="entry name" value="IP11787P-RELATED"/>
    <property type="match status" value="1"/>
</dbReference>
<comment type="similarity">
    <text evidence="1">Belongs to the reduced folate carrier (RFC) transporter (TC 2.A.48) family.</text>
</comment>
<dbReference type="EMBL" id="OX597823">
    <property type="protein sequence ID" value="CAI9729230.1"/>
    <property type="molecule type" value="Genomic_DNA"/>
</dbReference>
<keyword evidence="2" id="KW-1133">Transmembrane helix</keyword>
<sequence length="197" mass="23032">MCKHERCSKTSELLYRYRVNVCIAFVISIFLPKVEKSFYFHKQTTNQSTEDIDLDSANYQNTINSSSITQLDTDSSIHSTKDDNRNNDNIVKVSFKDGIKKMARDFIRSYSHHELLIWSFWWAMDSCGNLQLGNYIQNLWIEITPNRTHTQNYNGAVDAASMALTETKYRMKCRCKDHGAKIIRFAIYQKSERCFLP</sequence>
<dbReference type="GO" id="GO:0090482">
    <property type="term" value="F:vitamin transmembrane transporter activity"/>
    <property type="evidence" value="ECO:0007669"/>
    <property type="project" value="InterPro"/>
</dbReference>
<keyword evidence="2" id="KW-0812">Transmembrane</keyword>
<dbReference type="Pfam" id="PF01770">
    <property type="entry name" value="Folate_carrier"/>
    <property type="match status" value="1"/>
</dbReference>
<evidence type="ECO:0000313" key="3">
    <source>
        <dbReference type="EMBL" id="CAI9729230.1"/>
    </source>
</evidence>
<dbReference type="InterPro" id="IPR002666">
    <property type="entry name" value="Folate_carrier"/>
</dbReference>
<dbReference type="AlphaFoldDB" id="A0AA36F990"/>
<gene>
    <name evidence="3" type="ORF">OCTVUL_1B029396</name>
</gene>
<accession>A0AA36F990</accession>
<name>A0AA36F990_OCTVU</name>
<dbReference type="GO" id="GO:0005886">
    <property type="term" value="C:plasma membrane"/>
    <property type="evidence" value="ECO:0007669"/>
    <property type="project" value="TreeGrafter"/>
</dbReference>
<evidence type="ECO:0000313" key="4">
    <source>
        <dbReference type="Proteomes" id="UP001162480"/>
    </source>
</evidence>
<keyword evidence="4" id="KW-1185">Reference proteome</keyword>
<evidence type="ECO:0000256" key="2">
    <source>
        <dbReference type="SAM" id="Phobius"/>
    </source>
</evidence>
<protein>
    <submittedName>
        <fullName evidence="3">Thiamine transporter 1-like isoform X2</fullName>
    </submittedName>
</protein>
<dbReference type="Proteomes" id="UP001162480">
    <property type="component" value="Chromosome 10"/>
</dbReference>